<reference evidence="4 5" key="1">
    <citation type="submission" date="2020-10" db="EMBL/GenBank/DDBJ databases">
        <title>Genome sequencing of Massilia sp. LPB0304.</title>
        <authorList>
            <person name="Kim J."/>
        </authorList>
    </citation>
    <scope>NUCLEOTIDE SEQUENCE [LARGE SCALE GENOMIC DNA]</scope>
    <source>
        <strain evidence="4 5">LPB0304</strain>
    </source>
</reference>
<evidence type="ECO:0000259" key="3">
    <source>
        <dbReference type="Pfam" id="PF26002"/>
    </source>
</evidence>
<dbReference type="InterPro" id="IPR050739">
    <property type="entry name" value="MFP"/>
</dbReference>
<gene>
    <name evidence="4" type="ORF">LPB04_04790</name>
</gene>
<dbReference type="Pfam" id="PF26002">
    <property type="entry name" value="Beta-barrel_AprE"/>
    <property type="match status" value="1"/>
</dbReference>
<feature type="coiled-coil region" evidence="1">
    <location>
        <begin position="132"/>
        <end position="177"/>
    </location>
</feature>
<sequence length="431" mass="46993">MNAPDKQQAPATADAQSRPLFRAQAIEHAGSRQYGTVILAHPVSHRVLTAVFVVIALCIVAFFFLFSTTRKAEASGVLLPSAGVIRVTPVQAGIVTDKRIREGQAVKAGQVMFVLSAERSSAGSGSAEKRVSMLLESQLASLRTELKQSEIQGSQRIAAARQRARDLALEAERALGQIGLQTKRVALAEQSFTRFAELAATSYISAAQLQDKQGELLDQRQRLADLERVHAASERERDAAQANLADLELQAQRETSALGRTLSSLEQNLTENEARREILVRAPVDGVVTAIAAELGQTIAPSTTLASVLPHGAQLEAEIYVPSRSIGFVKPGMLVLLRYQAYPYQKFGQHRARVREVADTSMLPQELGLPQTPSSEPLYRIRLTLDSQTITAYGKPLPLKSGMVIDASIHLDHRRLVEWILEPLFSITGRG</sequence>
<keyword evidence="2" id="KW-1133">Transmembrane helix</keyword>
<dbReference type="Gene3D" id="2.40.50.100">
    <property type="match status" value="1"/>
</dbReference>
<name>A0A7L9U6K3_9BURK</name>
<dbReference type="PRINTS" id="PR01490">
    <property type="entry name" value="RTXTOXIND"/>
</dbReference>
<evidence type="ECO:0000256" key="2">
    <source>
        <dbReference type="SAM" id="Phobius"/>
    </source>
</evidence>
<accession>A0A7L9U6K3</accession>
<proteinExistence type="predicted"/>
<keyword evidence="2" id="KW-0472">Membrane</keyword>
<keyword evidence="5" id="KW-1185">Reference proteome</keyword>
<dbReference type="AlphaFoldDB" id="A0A7L9U6K3"/>
<dbReference type="InterPro" id="IPR058982">
    <property type="entry name" value="Beta-barrel_AprE"/>
</dbReference>
<feature type="coiled-coil region" evidence="1">
    <location>
        <begin position="209"/>
        <end position="282"/>
    </location>
</feature>
<organism evidence="4 5">
    <name type="scientific">Massilia litorea</name>
    <dbReference type="NCBI Taxonomy" id="2769491"/>
    <lineage>
        <taxon>Bacteria</taxon>
        <taxon>Pseudomonadati</taxon>
        <taxon>Pseudomonadota</taxon>
        <taxon>Betaproteobacteria</taxon>
        <taxon>Burkholderiales</taxon>
        <taxon>Oxalobacteraceae</taxon>
        <taxon>Telluria group</taxon>
        <taxon>Massilia</taxon>
    </lineage>
</organism>
<evidence type="ECO:0000313" key="4">
    <source>
        <dbReference type="EMBL" id="QOL50618.1"/>
    </source>
</evidence>
<feature type="transmembrane region" description="Helical" evidence="2">
    <location>
        <begin position="47"/>
        <end position="66"/>
    </location>
</feature>
<keyword evidence="1" id="KW-0175">Coiled coil</keyword>
<evidence type="ECO:0000256" key="1">
    <source>
        <dbReference type="SAM" id="Coils"/>
    </source>
</evidence>
<dbReference type="Proteomes" id="UP000593875">
    <property type="component" value="Chromosome"/>
</dbReference>
<protein>
    <submittedName>
        <fullName evidence="4">HlyD family efflux transporter periplasmic adaptor subunit</fullName>
    </submittedName>
</protein>
<feature type="domain" description="AprE-like beta-barrel" evidence="3">
    <location>
        <begin position="316"/>
        <end position="410"/>
    </location>
</feature>
<dbReference type="RefSeq" id="WP_193687605.1">
    <property type="nucleotide sequence ID" value="NZ_CP062941.1"/>
</dbReference>
<dbReference type="KEGG" id="mlir:LPB04_04790"/>
<dbReference type="PANTHER" id="PTHR30386:SF28">
    <property type="entry name" value="EXPORTED PROTEIN"/>
    <property type="match status" value="1"/>
</dbReference>
<dbReference type="Gene3D" id="2.40.30.170">
    <property type="match status" value="1"/>
</dbReference>
<dbReference type="PANTHER" id="PTHR30386">
    <property type="entry name" value="MEMBRANE FUSION SUBUNIT OF EMRAB-TOLC MULTIDRUG EFFLUX PUMP"/>
    <property type="match status" value="1"/>
</dbReference>
<evidence type="ECO:0000313" key="5">
    <source>
        <dbReference type="Proteomes" id="UP000593875"/>
    </source>
</evidence>
<dbReference type="EMBL" id="CP062941">
    <property type="protein sequence ID" value="QOL50618.1"/>
    <property type="molecule type" value="Genomic_DNA"/>
</dbReference>
<keyword evidence="2" id="KW-0812">Transmembrane</keyword>